<feature type="compositionally biased region" description="Low complexity" evidence="1">
    <location>
        <begin position="34"/>
        <end position="47"/>
    </location>
</feature>
<feature type="region of interest" description="Disordered" evidence="1">
    <location>
        <begin position="373"/>
        <end position="395"/>
    </location>
</feature>
<feature type="chain" id="PRO_5013184619" evidence="2">
    <location>
        <begin position="35"/>
        <end position="395"/>
    </location>
</feature>
<proteinExistence type="predicted"/>
<evidence type="ECO:0000256" key="1">
    <source>
        <dbReference type="SAM" id="MobiDB-lite"/>
    </source>
</evidence>
<feature type="region of interest" description="Disordered" evidence="1">
    <location>
        <begin position="33"/>
        <end position="183"/>
    </location>
</feature>
<evidence type="ECO:0000313" key="4">
    <source>
        <dbReference type="EMBL" id="SMD22839.1"/>
    </source>
</evidence>
<feature type="compositionally biased region" description="Low complexity" evidence="1">
    <location>
        <begin position="140"/>
        <end position="151"/>
    </location>
</feature>
<feature type="signal peptide" evidence="2">
    <location>
        <begin position="1"/>
        <end position="34"/>
    </location>
</feature>
<dbReference type="Gene3D" id="3.90.1720.10">
    <property type="entry name" value="endopeptidase domain like (from Nostoc punctiforme)"/>
    <property type="match status" value="1"/>
</dbReference>
<dbReference type="RefSeq" id="WP_084431615.1">
    <property type="nucleotide sequence ID" value="NZ_FWXV01000008.1"/>
</dbReference>
<feature type="compositionally biased region" description="Basic and acidic residues" evidence="1">
    <location>
        <begin position="108"/>
        <end position="130"/>
    </location>
</feature>
<dbReference type="Pfam" id="PF05257">
    <property type="entry name" value="CHAP"/>
    <property type="match status" value="1"/>
</dbReference>
<dbReference type="InterPro" id="IPR007921">
    <property type="entry name" value="CHAP_dom"/>
</dbReference>
<feature type="domain" description="Peptidase C51" evidence="3">
    <location>
        <begin position="233"/>
        <end position="371"/>
    </location>
</feature>
<accession>A0A1W2FLI9</accession>
<reference evidence="4 5" key="1">
    <citation type="submission" date="2017-04" db="EMBL/GenBank/DDBJ databases">
        <authorList>
            <person name="Afonso C.L."/>
            <person name="Miller P.J."/>
            <person name="Scott M.A."/>
            <person name="Spackman E."/>
            <person name="Goraichik I."/>
            <person name="Dimitrov K.M."/>
            <person name="Suarez D.L."/>
            <person name="Swayne D.E."/>
        </authorList>
    </citation>
    <scope>NUCLEOTIDE SEQUENCE [LARGE SCALE GENOMIC DNA]</scope>
    <source>
        <strain evidence="4 5">DSM 43828</strain>
    </source>
</reference>
<dbReference type="OrthoDB" id="9815928at2"/>
<dbReference type="EMBL" id="FWXV01000008">
    <property type="protein sequence ID" value="SMD22839.1"/>
    <property type="molecule type" value="Genomic_DNA"/>
</dbReference>
<evidence type="ECO:0000256" key="2">
    <source>
        <dbReference type="SAM" id="SignalP"/>
    </source>
</evidence>
<dbReference type="AlphaFoldDB" id="A0A1W2FLI9"/>
<evidence type="ECO:0000259" key="3">
    <source>
        <dbReference type="PROSITE" id="PS50911"/>
    </source>
</evidence>
<protein>
    <submittedName>
        <fullName evidence="4">CHAP domain-containing protein</fullName>
    </submittedName>
</protein>
<dbReference type="InterPro" id="IPR038765">
    <property type="entry name" value="Papain-like_cys_pep_sf"/>
</dbReference>
<dbReference type="Proteomes" id="UP000192674">
    <property type="component" value="Unassembled WGS sequence"/>
</dbReference>
<name>A0A1W2FLI9_KIBAR</name>
<dbReference type="PROSITE" id="PS50911">
    <property type="entry name" value="CHAP"/>
    <property type="match status" value="1"/>
</dbReference>
<dbReference type="SUPFAM" id="SSF54001">
    <property type="entry name" value="Cysteine proteinases"/>
    <property type="match status" value="1"/>
</dbReference>
<gene>
    <name evidence="4" type="ORF">SAMN05661093_07641</name>
</gene>
<evidence type="ECO:0000313" key="5">
    <source>
        <dbReference type="Proteomes" id="UP000192674"/>
    </source>
</evidence>
<keyword evidence="5" id="KW-1185">Reference proteome</keyword>
<organism evidence="4 5">
    <name type="scientific">Kibdelosporangium aridum</name>
    <dbReference type="NCBI Taxonomy" id="2030"/>
    <lineage>
        <taxon>Bacteria</taxon>
        <taxon>Bacillati</taxon>
        <taxon>Actinomycetota</taxon>
        <taxon>Actinomycetes</taxon>
        <taxon>Pseudonocardiales</taxon>
        <taxon>Pseudonocardiaceae</taxon>
        <taxon>Kibdelosporangium</taxon>
    </lineage>
</organism>
<keyword evidence="2" id="KW-0732">Signal</keyword>
<sequence>MNGWLKNRYIRAALSASALAVGISFLAPAGVALAASTQKGSSQSSVSAKKKQTDARAKQKTTPGGGAPSKPAPAPKPKPKQRKDKPVDRGAHKATPQKRTPAGQSSQDRAKDNDNKNRDKRDSKSKDSKSISRQTAPVSTPGTGPQPAPAGVVIGASNVLKSLTGQRPKPPNQAAPPVQQRETRCDAGGCLVVQPAPKPAKPKPRAGIRALDNDKVVDKAREELRAWQEGNPSTNYGPDGSTKYGRWYGSQDPTVDWCARFVSWVYAQAGIPLPDMQQDMWDKHDTGFQYVPAGEKWAQKHGMWRDGTAGIQPGDIVTFDWPNGNNESDHTGIVTEVNLDGTIKTIEGNSGNQVASGQYRRDDPTINGYIRVPTNTKMPGHLKTRPGAAPSRPNS</sequence>